<keyword evidence="1" id="KW-0238">DNA-binding</keyword>
<dbReference type="SMART" id="SM00422">
    <property type="entry name" value="HTH_MERR"/>
    <property type="match status" value="1"/>
</dbReference>
<comment type="caution">
    <text evidence="5">The sequence shown here is derived from an EMBL/GenBank/DDBJ whole genome shotgun (WGS) entry which is preliminary data.</text>
</comment>
<reference evidence="5 6" key="1">
    <citation type="submission" date="2023-11" db="EMBL/GenBank/DDBJ databases">
        <authorList>
            <person name="Xu M."/>
            <person name="Jiang T."/>
        </authorList>
    </citation>
    <scope>NUCLEOTIDE SEQUENCE [LARGE SCALE GENOMIC DNA]</scope>
    <source>
        <strain evidence="5 6">SD</strain>
    </source>
</reference>
<dbReference type="EMBL" id="JAXAVX010000003">
    <property type="protein sequence ID" value="MDX8151605.1"/>
    <property type="molecule type" value="Genomic_DNA"/>
</dbReference>
<dbReference type="CDD" id="cd01109">
    <property type="entry name" value="HTH_YyaN"/>
    <property type="match status" value="1"/>
</dbReference>
<evidence type="ECO:0000313" key="5">
    <source>
        <dbReference type="EMBL" id="MDX8151605.1"/>
    </source>
</evidence>
<sequence length="142" mass="15768">MAAVLSSPTETTSRTISEAASATGLTPDTLRYYERAGLLLRPVDRAASSHRRYDDGDLRWITLLTKLRRTGMPIRQIKRYAQLVRAGAGTEADRLALLQEHRAAVLRQLEEVQENLAAIDHKISVYRDCVLEDQPVPEAGAA</sequence>
<dbReference type="PROSITE" id="PS50937">
    <property type="entry name" value="HTH_MERR_2"/>
    <property type="match status" value="1"/>
</dbReference>
<evidence type="ECO:0000256" key="1">
    <source>
        <dbReference type="ARBA" id="ARBA00023125"/>
    </source>
</evidence>
<accession>A0ABU4VJJ9</accession>
<dbReference type="InterPro" id="IPR047057">
    <property type="entry name" value="MerR_fam"/>
</dbReference>
<evidence type="ECO:0000259" key="4">
    <source>
        <dbReference type="PROSITE" id="PS50937"/>
    </source>
</evidence>
<evidence type="ECO:0000256" key="2">
    <source>
        <dbReference type="SAM" id="Coils"/>
    </source>
</evidence>
<organism evidence="5 6">
    <name type="scientific">Patulibacter brassicae</name>
    <dbReference type="NCBI Taxonomy" id="1705717"/>
    <lineage>
        <taxon>Bacteria</taxon>
        <taxon>Bacillati</taxon>
        <taxon>Actinomycetota</taxon>
        <taxon>Thermoleophilia</taxon>
        <taxon>Solirubrobacterales</taxon>
        <taxon>Patulibacteraceae</taxon>
        <taxon>Patulibacter</taxon>
    </lineage>
</organism>
<dbReference type="Proteomes" id="UP001277761">
    <property type="component" value="Unassembled WGS sequence"/>
</dbReference>
<name>A0ABU4VJJ9_9ACTN</name>
<evidence type="ECO:0000313" key="6">
    <source>
        <dbReference type="Proteomes" id="UP001277761"/>
    </source>
</evidence>
<feature type="coiled-coil region" evidence="2">
    <location>
        <begin position="95"/>
        <end position="122"/>
    </location>
</feature>
<dbReference type="InterPro" id="IPR009061">
    <property type="entry name" value="DNA-bd_dom_put_sf"/>
</dbReference>
<dbReference type="Pfam" id="PF13411">
    <property type="entry name" value="MerR_1"/>
    <property type="match status" value="1"/>
</dbReference>
<dbReference type="SUPFAM" id="SSF46955">
    <property type="entry name" value="Putative DNA-binding domain"/>
    <property type="match status" value="1"/>
</dbReference>
<feature type="domain" description="HTH merR-type" evidence="4">
    <location>
        <begin position="15"/>
        <end position="83"/>
    </location>
</feature>
<evidence type="ECO:0000256" key="3">
    <source>
        <dbReference type="SAM" id="MobiDB-lite"/>
    </source>
</evidence>
<dbReference type="RefSeq" id="WP_319953759.1">
    <property type="nucleotide sequence ID" value="NZ_JAXAVX010000003.1"/>
</dbReference>
<keyword evidence="6" id="KW-1185">Reference proteome</keyword>
<proteinExistence type="predicted"/>
<keyword evidence="2" id="KW-0175">Coiled coil</keyword>
<dbReference type="PANTHER" id="PTHR30204:SF98">
    <property type="entry name" value="HTH-TYPE TRANSCRIPTIONAL REGULATOR ADHR"/>
    <property type="match status" value="1"/>
</dbReference>
<dbReference type="InterPro" id="IPR000551">
    <property type="entry name" value="MerR-type_HTH_dom"/>
</dbReference>
<feature type="region of interest" description="Disordered" evidence="3">
    <location>
        <begin position="1"/>
        <end position="20"/>
    </location>
</feature>
<protein>
    <submittedName>
        <fullName evidence="5">MerR family transcriptional regulator</fullName>
    </submittedName>
</protein>
<dbReference type="PROSITE" id="PS00552">
    <property type="entry name" value="HTH_MERR_1"/>
    <property type="match status" value="1"/>
</dbReference>
<dbReference type="PANTHER" id="PTHR30204">
    <property type="entry name" value="REDOX-CYCLING DRUG-SENSING TRANSCRIPTIONAL ACTIVATOR SOXR"/>
    <property type="match status" value="1"/>
</dbReference>
<gene>
    <name evidence="5" type="ORF">SK069_08385</name>
</gene>
<dbReference type="Gene3D" id="1.10.1660.10">
    <property type="match status" value="1"/>
</dbReference>